<accession>A0A397UW12</accession>
<organism evidence="1 2">
    <name type="scientific">Gigaspora rosea</name>
    <dbReference type="NCBI Taxonomy" id="44941"/>
    <lineage>
        <taxon>Eukaryota</taxon>
        <taxon>Fungi</taxon>
        <taxon>Fungi incertae sedis</taxon>
        <taxon>Mucoromycota</taxon>
        <taxon>Glomeromycotina</taxon>
        <taxon>Glomeromycetes</taxon>
        <taxon>Diversisporales</taxon>
        <taxon>Gigasporaceae</taxon>
        <taxon>Gigaspora</taxon>
    </lineage>
</organism>
<feature type="non-terminal residue" evidence="1">
    <location>
        <position position="1"/>
    </location>
</feature>
<reference evidence="1 2" key="1">
    <citation type="submission" date="2018-06" db="EMBL/GenBank/DDBJ databases">
        <title>Comparative genomics reveals the genomic features of Rhizophagus irregularis, R. cerebriforme, R. diaphanum and Gigaspora rosea, and their symbiotic lifestyle signature.</title>
        <authorList>
            <person name="Morin E."/>
            <person name="San Clemente H."/>
            <person name="Chen E.C.H."/>
            <person name="De La Providencia I."/>
            <person name="Hainaut M."/>
            <person name="Kuo A."/>
            <person name="Kohler A."/>
            <person name="Murat C."/>
            <person name="Tang N."/>
            <person name="Roy S."/>
            <person name="Loubradou J."/>
            <person name="Henrissat B."/>
            <person name="Grigoriev I.V."/>
            <person name="Corradi N."/>
            <person name="Roux C."/>
            <person name="Martin F.M."/>
        </authorList>
    </citation>
    <scope>NUCLEOTIDE SEQUENCE [LARGE SCALE GENOMIC DNA]</scope>
    <source>
        <strain evidence="1 2">DAOM 194757</strain>
    </source>
</reference>
<protein>
    <submittedName>
        <fullName evidence="1">Uncharacterized protein</fullName>
    </submittedName>
</protein>
<evidence type="ECO:0000313" key="2">
    <source>
        <dbReference type="Proteomes" id="UP000266673"/>
    </source>
</evidence>
<name>A0A397UW12_9GLOM</name>
<comment type="caution">
    <text evidence="1">The sequence shown here is derived from an EMBL/GenBank/DDBJ whole genome shotgun (WGS) entry which is preliminary data.</text>
</comment>
<sequence>INYPHSGAGILTCFPFDRFPIKTEFLYLLGSTNPCPITVHMEPFFTSVFKVLI</sequence>
<evidence type="ECO:0000313" key="1">
    <source>
        <dbReference type="EMBL" id="RIB13801.1"/>
    </source>
</evidence>
<dbReference type="AlphaFoldDB" id="A0A397UW12"/>
<dbReference type="Proteomes" id="UP000266673">
    <property type="component" value="Unassembled WGS sequence"/>
</dbReference>
<dbReference type="OrthoDB" id="2278877at2759"/>
<keyword evidence="2" id="KW-1185">Reference proteome</keyword>
<proteinExistence type="predicted"/>
<gene>
    <name evidence="1" type="ORF">C2G38_1974371</name>
</gene>
<dbReference type="EMBL" id="QKWP01000890">
    <property type="protein sequence ID" value="RIB13801.1"/>
    <property type="molecule type" value="Genomic_DNA"/>
</dbReference>